<evidence type="ECO:0000313" key="5">
    <source>
        <dbReference type="Proteomes" id="UP001152519"/>
    </source>
</evidence>
<dbReference type="InterPro" id="IPR019734">
    <property type="entry name" value="TPR_rpt"/>
</dbReference>
<evidence type="ECO:0000259" key="3">
    <source>
        <dbReference type="SMART" id="SM01043"/>
    </source>
</evidence>
<dbReference type="InterPro" id="IPR027417">
    <property type="entry name" value="P-loop_NTPase"/>
</dbReference>
<dbReference type="InterPro" id="IPR005158">
    <property type="entry name" value="BTAD"/>
</dbReference>
<keyword evidence="1" id="KW-0902">Two-component regulatory system</keyword>
<dbReference type="InterPro" id="IPR051677">
    <property type="entry name" value="AfsR-DnrI-RedD_regulator"/>
</dbReference>
<dbReference type="SUPFAM" id="SSF52540">
    <property type="entry name" value="P-loop containing nucleoside triphosphate hydrolases"/>
    <property type="match status" value="1"/>
</dbReference>
<dbReference type="Gene3D" id="3.40.50.300">
    <property type="entry name" value="P-loop containing nucleotide triphosphate hydrolases"/>
    <property type="match status" value="1"/>
</dbReference>
<sequence>MPPVINESGPALRIRLLGGFRVERDGPVPAAARWRRHSAQVLVKLLAVAPGHRLHRGEVLAVCWPDADEDAATRSLRVALHAARHALEPELPPRASSAYLRTTGELLSLDPERVEVDVDRVESLAARSLRAAGPGRLTALEEAARALRGELLPEDRYADWCAAARDSMGRLRQRVLVALADAAAADGAADRAVEVLRELLDAEPLAEAAHLALMRVFLSTGQRRRALAAYHACRDVLAAELGVRPGPEIEELHQQALTTPTPAPAPASPVASPPGGSPAAFPLAARPLRGRVRVLAELTAPAGPAVLVSGEAGIGKTRLVAEAARRADESGVAVLWGAGHEAEGQTPYGAFVDALDGYVASRPEALRAVLGAEYPELAALLPALGAPPLPPVAPEQERARLFRAVAALLAELSAARPALVVLDDLHAADVGSAQLLHHLARVAAGRWRLIVTYRDDGLAEDDPRRDLFGRLAREGLAVRLELMRLPRSDCDLMVRDLVGGTAAGSGIDLDRLYRLSLGNPLFAVELARTAQEHGGRLPEGAGLDSTELPAAVRELVGARLASLPTAARSLVEILAVAGAGAPLPELMDVAAATCHPPISPAELTAGLDSACAAGIVAERAVHRDGTRMPGYSFRHPMVELVCGQRISGARRRQLHSAFADAVLRHRPGAVDAIVFHVREADDPRAVGYLWQAARRAARLYANDSALDYLEELVARLDAAASAGAPVTAGAVGGPTAADARMELAAVQRRTGRYAAAEETLTAALEAHQRAGDRDRALAAAAELGEVMAWSGRPQDGLDLLGRLPGPVRGSAGEPAAAYQLALMVLRFGVGHYPDALRAARAATALARPLETERGRRLLARGLGNQAVSLSLLGRPRTAWSAAREALPVAESTGDARLIADVAAELAELAQLGGRLAQAREYAERARSLAVGTGDRTAIVFKHANLGRLCLRLGDWAAAAREITAAEAASRELADTWCRAYALANVGELRSWTGDAEGARACLADAVLLADRIGDHQARVGVRAILAELAVEHGDQGGPAEALRLLAGGRFGPEARRGPRLRVDPLRAWAYLAGGRPARAERLAGETVRAARAAGERLVELPARRVHGTALAALGRHGEAVRALNTAAEQARTMPYPYELARILTARAEARAAHDPRAAAADRADPGPAARRRSGNSLVIAPS</sequence>
<dbReference type="Gene3D" id="1.10.10.10">
    <property type="entry name" value="Winged helix-like DNA-binding domain superfamily/Winged helix DNA-binding domain"/>
    <property type="match status" value="1"/>
</dbReference>
<evidence type="ECO:0000256" key="1">
    <source>
        <dbReference type="ARBA" id="ARBA00023012"/>
    </source>
</evidence>
<dbReference type="Gene3D" id="1.25.40.10">
    <property type="entry name" value="Tetratricopeptide repeat domain"/>
    <property type="match status" value="2"/>
</dbReference>
<dbReference type="RefSeq" id="WP_251483531.1">
    <property type="nucleotide sequence ID" value="NZ_CAJSLV010000001.1"/>
</dbReference>
<dbReference type="GO" id="GO:0000160">
    <property type="term" value="P:phosphorelay signal transduction system"/>
    <property type="evidence" value="ECO:0007669"/>
    <property type="project" value="UniProtKB-KW"/>
</dbReference>
<organism evidence="4 5">
    <name type="scientific">Actinacidiphila cocklensis</name>
    <dbReference type="NCBI Taxonomy" id="887465"/>
    <lineage>
        <taxon>Bacteria</taxon>
        <taxon>Bacillati</taxon>
        <taxon>Actinomycetota</taxon>
        <taxon>Actinomycetes</taxon>
        <taxon>Kitasatosporales</taxon>
        <taxon>Streptomycetaceae</taxon>
        <taxon>Actinacidiphila</taxon>
    </lineage>
</organism>
<dbReference type="InterPro" id="IPR041664">
    <property type="entry name" value="AAA_16"/>
</dbReference>
<feature type="region of interest" description="Disordered" evidence="2">
    <location>
        <begin position="1150"/>
        <end position="1182"/>
    </location>
</feature>
<name>A0A9W4DJ07_9ACTN</name>
<proteinExistence type="predicted"/>
<dbReference type="SUPFAM" id="SSF48452">
    <property type="entry name" value="TPR-like"/>
    <property type="match status" value="2"/>
</dbReference>
<feature type="region of interest" description="Disordered" evidence="2">
    <location>
        <begin position="259"/>
        <end position="278"/>
    </location>
</feature>
<dbReference type="EMBL" id="CAJSLV010000001">
    <property type="protein sequence ID" value="CAG6390616.1"/>
    <property type="molecule type" value="Genomic_DNA"/>
</dbReference>
<reference evidence="4" key="1">
    <citation type="submission" date="2021-05" db="EMBL/GenBank/DDBJ databases">
        <authorList>
            <person name="Arsene-Ploetze F."/>
        </authorList>
    </citation>
    <scope>NUCLEOTIDE SEQUENCE</scope>
    <source>
        <strain evidence="4">DSM 42138</strain>
    </source>
</reference>
<feature type="compositionally biased region" description="Pro residues" evidence="2">
    <location>
        <begin position="261"/>
        <end position="276"/>
    </location>
</feature>
<dbReference type="InterPro" id="IPR011990">
    <property type="entry name" value="TPR-like_helical_dom_sf"/>
</dbReference>
<feature type="compositionally biased region" description="Basic and acidic residues" evidence="2">
    <location>
        <begin position="1150"/>
        <end position="1164"/>
    </location>
</feature>
<protein>
    <submittedName>
        <fullName evidence="4">Transcriptional regulator</fullName>
    </submittedName>
</protein>
<dbReference type="Proteomes" id="UP001152519">
    <property type="component" value="Unassembled WGS sequence"/>
</dbReference>
<evidence type="ECO:0000256" key="2">
    <source>
        <dbReference type="SAM" id="MobiDB-lite"/>
    </source>
</evidence>
<dbReference type="Pfam" id="PF03704">
    <property type="entry name" value="BTAD"/>
    <property type="match status" value="1"/>
</dbReference>
<keyword evidence="5" id="KW-1185">Reference proteome</keyword>
<dbReference type="AlphaFoldDB" id="A0A9W4DJ07"/>
<gene>
    <name evidence="4" type="ORF">SCOCK_10084</name>
</gene>
<feature type="domain" description="Bacterial transcriptional activator" evidence="3">
    <location>
        <begin position="116"/>
        <end position="257"/>
    </location>
</feature>
<dbReference type="SMART" id="SM00028">
    <property type="entry name" value="TPR"/>
    <property type="match status" value="6"/>
</dbReference>
<comment type="caution">
    <text evidence="4">The sequence shown here is derived from an EMBL/GenBank/DDBJ whole genome shotgun (WGS) entry which is preliminary data.</text>
</comment>
<dbReference type="PANTHER" id="PTHR35807">
    <property type="entry name" value="TRANSCRIPTIONAL REGULATOR REDD-RELATED"/>
    <property type="match status" value="1"/>
</dbReference>
<accession>A0A9W4DJ07</accession>
<dbReference type="Pfam" id="PF13191">
    <property type="entry name" value="AAA_16"/>
    <property type="match status" value="1"/>
</dbReference>
<dbReference type="InterPro" id="IPR036388">
    <property type="entry name" value="WH-like_DNA-bd_sf"/>
</dbReference>
<evidence type="ECO:0000313" key="4">
    <source>
        <dbReference type="EMBL" id="CAG6390616.1"/>
    </source>
</evidence>
<dbReference type="SMART" id="SM01043">
    <property type="entry name" value="BTAD"/>
    <property type="match status" value="1"/>
</dbReference>